<proteinExistence type="predicted"/>
<sequence>MLKFDQVVINTTQKLKNNSQSHKSTQ</sequence>
<organism evidence="1">
    <name type="scientific">Rhizophora mucronata</name>
    <name type="common">Asiatic mangrove</name>
    <dbReference type="NCBI Taxonomy" id="61149"/>
    <lineage>
        <taxon>Eukaryota</taxon>
        <taxon>Viridiplantae</taxon>
        <taxon>Streptophyta</taxon>
        <taxon>Embryophyta</taxon>
        <taxon>Tracheophyta</taxon>
        <taxon>Spermatophyta</taxon>
        <taxon>Magnoliopsida</taxon>
        <taxon>eudicotyledons</taxon>
        <taxon>Gunneridae</taxon>
        <taxon>Pentapetalae</taxon>
        <taxon>rosids</taxon>
        <taxon>fabids</taxon>
        <taxon>Malpighiales</taxon>
        <taxon>Rhizophoraceae</taxon>
        <taxon>Rhizophora</taxon>
    </lineage>
</organism>
<accession>A0A2P2QAA7</accession>
<dbReference type="AlphaFoldDB" id="A0A2P2QAA7"/>
<dbReference type="EMBL" id="GGEC01083447">
    <property type="protein sequence ID" value="MBX63931.1"/>
    <property type="molecule type" value="Transcribed_RNA"/>
</dbReference>
<evidence type="ECO:0000313" key="1">
    <source>
        <dbReference type="EMBL" id="MBX63931.1"/>
    </source>
</evidence>
<reference evidence="1" key="1">
    <citation type="submission" date="2018-02" db="EMBL/GenBank/DDBJ databases">
        <title>Rhizophora mucronata_Transcriptome.</title>
        <authorList>
            <person name="Meera S.P."/>
            <person name="Sreeshan A."/>
            <person name="Augustine A."/>
        </authorList>
    </citation>
    <scope>NUCLEOTIDE SEQUENCE</scope>
    <source>
        <tissue evidence="1">Leaf</tissue>
    </source>
</reference>
<protein>
    <submittedName>
        <fullName evidence="1">Uncharacterized protein</fullName>
    </submittedName>
</protein>
<name>A0A2P2QAA7_RHIMU</name>